<organism evidence="2 3">
    <name type="scientific">Ruegeria marisrubri</name>
    <dbReference type="NCBI Taxonomy" id="1685379"/>
    <lineage>
        <taxon>Bacteria</taxon>
        <taxon>Pseudomonadati</taxon>
        <taxon>Pseudomonadota</taxon>
        <taxon>Alphaproteobacteria</taxon>
        <taxon>Rhodobacterales</taxon>
        <taxon>Roseobacteraceae</taxon>
        <taxon>Ruegeria</taxon>
    </lineage>
</organism>
<dbReference type="RefSeq" id="WP_068345534.1">
    <property type="nucleotide sequence ID" value="NZ_LQBQ01000012.1"/>
</dbReference>
<gene>
    <name evidence="2" type="ORF">AVO45_04695</name>
</gene>
<dbReference type="Proteomes" id="UP000053791">
    <property type="component" value="Unassembled WGS sequence"/>
</dbReference>
<comment type="caution">
    <text evidence="2">The sequence shown here is derived from an EMBL/GenBank/DDBJ whole genome shotgun (WGS) entry which is preliminary data.</text>
</comment>
<name>A0A0X3TXH1_9RHOB</name>
<protein>
    <submittedName>
        <fullName evidence="2">Uncharacterized protein</fullName>
    </submittedName>
</protein>
<evidence type="ECO:0000313" key="3">
    <source>
        <dbReference type="Proteomes" id="UP000053791"/>
    </source>
</evidence>
<dbReference type="STRING" id="1685379.AVO45_04695"/>
<proteinExistence type="predicted"/>
<keyword evidence="1" id="KW-0472">Membrane</keyword>
<dbReference type="OrthoDB" id="9928288at2"/>
<keyword evidence="3" id="KW-1185">Reference proteome</keyword>
<sequence>MSKVDLILTATERRAKAKRVLAKKAPEREPLRPEDILRLAALGLCMFVAGLVILSQPAVINWLSGMAQAASSLSQPPHY</sequence>
<evidence type="ECO:0000256" key="1">
    <source>
        <dbReference type="SAM" id="Phobius"/>
    </source>
</evidence>
<feature type="transmembrane region" description="Helical" evidence="1">
    <location>
        <begin position="36"/>
        <end position="54"/>
    </location>
</feature>
<dbReference type="EMBL" id="LQBQ01000012">
    <property type="protein sequence ID" value="KUJ80359.1"/>
    <property type="molecule type" value="Genomic_DNA"/>
</dbReference>
<keyword evidence="1" id="KW-1133">Transmembrane helix</keyword>
<evidence type="ECO:0000313" key="2">
    <source>
        <dbReference type="EMBL" id="KUJ80359.1"/>
    </source>
</evidence>
<dbReference type="AlphaFoldDB" id="A0A0X3TXH1"/>
<accession>A0A0X3TXH1</accession>
<keyword evidence="1" id="KW-0812">Transmembrane</keyword>
<reference evidence="2 3" key="1">
    <citation type="submission" date="2015-12" db="EMBL/GenBank/DDBJ databases">
        <authorList>
            <person name="Shamseldin A."/>
            <person name="Moawad H."/>
            <person name="Abd El-Rahim W.M."/>
            <person name="Sadowsky M.J."/>
        </authorList>
    </citation>
    <scope>NUCLEOTIDE SEQUENCE [LARGE SCALE GENOMIC DNA]</scope>
    <source>
        <strain evidence="2 3">ZGT118</strain>
    </source>
</reference>